<dbReference type="AlphaFoldDB" id="A0A2D4L7C4"/>
<protein>
    <submittedName>
        <fullName evidence="1">Uncharacterized protein</fullName>
    </submittedName>
</protein>
<proteinExistence type="predicted"/>
<sequence>MFEMTLMKTVLVNKLLKKEEEKIILSACAAKVYANIVSVLHLLQVGSQIQVLEEVCQPLAEFKLGQGKAEDWESCKASDFYLSKRRTVYDLVRVCTRLAMTSWLLGQQ</sequence>
<accession>A0A2D4L7C4</accession>
<name>A0A2D4L7C4_9SAUR</name>
<organism evidence="1">
    <name type="scientific">Micrurus paraensis</name>
    <dbReference type="NCBI Taxonomy" id="1970185"/>
    <lineage>
        <taxon>Eukaryota</taxon>
        <taxon>Metazoa</taxon>
        <taxon>Chordata</taxon>
        <taxon>Craniata</taxon>
        <taxon>Vertebrata</taxon>
        <taxon>Euteleostomi</taxon>
        <taxon>Lepidosauria</taxon>
        <taxon>Squamata</taxon>
        <taxon>Bifurcata</taxon>
        <taxon>Unidentata</taxon>
        <taxon>Episquamata</taxon>
        <taxon>Toxicofera</taxon>
        <taxon>Serpentes</taxon>
        <taxon>Colubroidea</taxon>
        <taxon>Elapidae</taxon>
        <taxon>Elapinae</taxon>
        <taxon>Micrurus</taxon>
    </lineage>
</organism>
<reference evidence="1" key="1">
    <citation type="submission" date="2017-07" db="EMBL/GenBank/DDBJ databases">
        <authorList>
            <person name="Mikheyev A."/>
            <person name="Grau M."/>
        </authorList>
    </citation>
    <scope>NUCLEOTIDE SEQUENCE</scope>
    <source>
        <tissue evidence="1">Venom_gland</tissue>
    </source>
</reference>
<reference evidence="1" key="2">
    <citation type="submission" date="2017-11" db="EMBL/GenBank/DDBJ databases">
        <title>Coralsnake Venomics: Analyses of Venom Gland Transcriptomes and Proteomes of Six Brazilian Taxa.</title>
        <authorList>
            <person name="Aird S.D."/>
            <person name="Jorge da Silva N."/>
            <person name="Qiu L."/>
            <person name="Villar-Briones A."/>
            <person name="Aparecida-Saddi V."/>
            <person name="Campos-Telles M.P."/>
            <person name="Grau M."/>
            <person name="Mikheyev A.S."/>
        </authorList>
    </citation>
    <scope>NUCLEOTIDE SEQUENCE</scope>
    <source>
        <tissue evidence="1">Venom_gland</tissue>
    </source>
</reference>
<evidence type="ECO:0000313" key="1">
    <source>
        <dbReference type="EMBL" id="LAB16819.1"/>
    </source>
</evidence>
<dbReference type="EMBL" id="IACL01116269">
    <property type="protein sequence ID" value="LAB16819.1"/>
    <property type="molecule type" value="Transcribed_RNA"/>
</dbReference>